<sequence length="1236" mass="137396">MLLADSQRFGRFNFDKAEQEYGSSNETKNDVVKYLRGLNTDIDWESLDSKAQDDAQVYDFLKADNTFKIHTADPNAPIKRYTKTEAKAALESFNKEGEEQSLLDTAKLKGSMILDQLTGYQTQALQDEIQKAKVVEQKLKDAGLKANEFESKRLVDAKYAQKNILSNLFDTITDVPKRLVGAEVAQETEWNEALERDKTFKKLAKAFMKGEDLDKIALSKADKANIEDRLGFVSSWWRNNSQKEQIELFLDLVNADNATTEFVKASKMMENVLKNHQFFGLLSSAETPKEKRDEMLKDFEVVASHLGFDEIAFNQSGLYFIKDGKPFKVEENFNESLLNALNNNKGSLALGIAGAARGAKSLNFPKMVVGGASGAFLGGTLDSLLTDVFLDKDFDIAQALLHGAQESALNIAGDAVFKVAGTTFKAVKNAGLKGLAKTGDSILNYTPLVGFLKRAKDGNKAAADKLLNHSVDKEQVESLEALFREFGGDFSFAGEAKTNTLKAQIAQKFGADSFMSKGANAFIDTFTLSDSRNAQKNFIRAIRADESGNLLAFLTEAANASPVANNHLRTLLNKTTQNLHTQLRALNFDAKDIREVYTNLATQTKMDYANVMENILGKIYDDSYKVVLSRGNATGAENMLESGSKALDFEQVRSIIDSSAQKGRDMAVIDDKDLSAEVVNYIHKNRKNIALGKVDESLARDLGFKYPQDVRLTLSSDSISHIINRHGQGSKLANNGQKPVHYADIAKYKHYTGVNADRIVIKKDKKGNDVVVSGKQINGYAVIVEQVKKQNNELGLKTMYFEKGDVFKSSAFDNPTREINPRALSHLGYEPKPNFDGFSTNAGGDSAINLTKNQEGYDYFRKTLNDEGVLPEEGAAFLKFVEQNIYNPKGVTFKQLHNAQKTLNAYYRETRDPNFKHHIKNAIEGFLRDDIKRGIEQIFALNKGAYEDAKTLFETSLSDYGKMKEALRLVDRLKLRDEGITQAKAMDNLLKFLSGQGDGSIPNIQKLTQHLPKEQKTNVELSILYALFEQSIKNIGQDMKIFDSSEFFKRLEQIQGFETKSAQDFIDISKSFHTLFKNDFAIAKSLKEATTQRLSSSIATTLEGAVKFQLIKELFSTIVRLMPHIPFAKGFNEKVQGAALRYHIKKALEDSISVNEFKLNLKAKALNPHLNTPTKQLLDNFLTQTARAQDEIISAGERASLGDLTESVESRALESSATKQGARVESVESSALESSA</sequence>
<dbReference type="Pfam" id="PF18812">
    <property type="entry name" value="PBECR3"/>
    <property type="match status" value="1"/>
</dbReference>
<evidence type="ECO:0000313" key="4">
    <source>
        <dbReference type="Proteomes" id="UP000029733"/>
    </source>
</evidence>
<evidence type="ECO:0000313" key="3">
    <source>
        <dbReference type="EMBL" id="TLD94912.1"/>
    </source>
</evidence>
<keyword evidence="4" id="KW-1185">Reference proteome</keyword>
<feature type="domain" description="Phage-Barnase-EndoU-ColicinE5/D-RelE like nuclease 3" evidence="2">
    <location>
        <begin position="692"/>
        <end position="805"/>
    </location>
</feature>
<evidence type="ECO:0000256" key="1">
    <source>
        <dbReference type="SAM" id="MobiDB-lite"/>
    </source>
</evidence>
<gene>
    <name evidence="3" type="ORF">LS71_008815</name>
</gene>
<comment type="caution">
    <text evidence="3">The sequence shown here is derived from an EMBL/GenBank/DDBJ whole genome shotgun (WGS) entry which is preliminary data.</text>
</comment>
<reference evidence="3 4" key="1">
    <citation type="journal article" date="2014" name="Genome Announc.">
        <title>Draft genome sequences of eight enterohepatic helicobacter species isolated from both laboratory and wild rodents.</title>
        <authorList>
            <person name="Sheh A."/>
            <person name="Shen Z."/>
            <person name="Fox J.G."/>
        </authorList>
    </citation>
    <scope>NUCLEOTIDE SEQUENCE [LARGE SCALE GENOMIC DNA]</scope>
    <source>
        <strain evidence="3 4">MIT 09-6949</strain>
    </source>
</reference>
<feature type="compositionally biased region" description="Low complexity" evidence="1">
    <location>
        <begin position="1227"/>
        <end position="1236"/>
    </location>
</feature>
<evidence type="ECO:0000259" key="2">
    <source>
        <dbReference type="Pfam" id="PF18812"/>
    </source>
</evidence>
<protein>
    <recommendedName>
        <fullName evidence="2">Phage-Barnase-EndoU-ColicinE5/D-RelE like nuclease 3 domain-containing protein</fullName>
    </recommendedName>
</protein>
<proteinExistence type="predicted"/>
<dbReference type="AlphaFoldDB" id="A0A4V6I263"/>
<dbReference type="EMBL" id="JRPR02000013">
    <property type="protein sequence ID" value="TLD94912.1"/>
    <property type="molecule type" value="Genomic_DNA"/>
</dbReference>
<organism evidence="3 4">
    <name type="scientific">Helicobacter jaachi</name>
    <dbReference type="NCBI Taxonomy" id="1677920"/>
    <lineage>
        <taxon>Bacteria</taxon>
        <taxon>Pseudomonadati</taxon>
        <taxon>Campylobacterota</taxon>
        <taxon>Epsilonproteobacteria</taxon>
        <taxon>Campylobacterales</taxon>
        <taxon>Helicobacteraceae</taxon>
        <taxon>Helicobacter</taxon>
    </lineage>
</organism>
<dbReference type="Proteomes" id="UP000029733">
    <property type="component" value="Unassembled WGS sequence"/>
</dbReference>
<name>A0A4V6I263_9HELI</name>
<dbReference type="InterPro" id="IPR041301">
    <property type="entry name" value="PBECR3"/>
</dbReference>
<feature type="region of interest" description="Disordered" evidence="1">
    <location>
        <begin position="1212"/>
        <end position="1236"/>
    </location>
</feature>
<accession>A0A4V6I263</accession>
<feature type="non-terminal residue" evidence="3">
    <location>
        <position position="1236"/>
    </location>
</feature>